<evidence type="ECO:0000313" key="2">
    <source>
        <dbReference type="Proteomes" id="UP000784294"/>
    </source>
</evidence>
<comment type="caution">
    <text evidence="1">The sequence shown here is derived from an EMBL/GenBank/DDBJ whole genome shotgun (WGS) entry which is preliminary data.</text>
</comment>
<dbReference type="EMBL" id="CAAALY010029812">
    <property type="protein sequence ID" value="VEL16770.1"/>
    <property type="molecule type" value="Genomic_DNA"/>
</dbReference>
<dbReference type="Proteomes" id="UP000784294">
    <property type="component" value="Unassembled WGS sequence"/>
</dbReference>
<dbReference type="AlphaFoldDB" id="A0A448WP80"/>
<protein>
    <submittedName>
        <fullName evidence="1">Uncharacterized protein</fullName>
    </submittedName>
</protein>
<name>A0A448WP80_9PLAT</name>
<keyword evidence="2" id="KW-1185">Reference proteome</keyword>
<reference evidence="1" key="1">
    <citation type="submission" date="2018-11" db="EMBL/GenBank/DDBJ databases">
        <authorList>
            <consortium name="Pathogen Informatics"/>
        </authorList>
    </citation>
    <scope>NUCLEOTIDE SEQUENCE</scope>
</reference>
<evidence type="ECO:0000313" key="1">
    <source>
        <dbReference type="EMBL" id="VEL16770.1"/>
    </source>
</evidence>
<accession>A0A448WP80</accession>
<organism evidence="1 2">
    <name type="scientific">Protopolystoma xenopodis</name>
    <dbReference type="NCBI Taxonomy" id="117903"/>
    <lineage>
        <taxon>Eukaryota</taxon>
        <taxon>Metazoa</taxon>
        <taxon>Spiralia</taxon>
        <taxon>Lophotrochozoa</taxon>
        <taxon>Platyhelminthes</taxon>
        <taxon>Monogenea</taxon>
        <taxon>Polyopisthocotylea</taxon>
        <taxon>Polystomatidea</taxon>
        <taxon>Polystomatidae</taxon>
        <taxon>Protopolystoma</taxon>
    </lineage>
</organism>
<sequence length="178" mass="19324">MPMIIYFYQIHFGNPTNQVLIDPAIFNQYIEMNRSKPAQNKRHGGTNSRSENHNSGALYSAASLPVRPIMGNFSTIGVSSTGSLAVGVSAERSAGAMVSPSSRNVSPSSHQINMNSSNLAGLEELKEESLLSRRGKAPASLTETKAGIQHFARPADNLKEERSDLCKGNEWKFALFSP</sequence>
<proteinExistence type="predicted"/>
<gene>
    <name evidence="1" type="ORF">PXEA_LOCUS10210</name>
</gene>